<accession>Q2S7E3</accession>
<dbReference type="Proteomes" id="UP000000238">
    <property type="component" value="Chromosome"/>
</dbReference>
<dbReference type="OrthoDB" id="9962824at2"/>
<reference evidence="1 2" key="1">
    <citation type="journal article" date="2005" name="Nucleic Acids Res.">
        <title>Genomic blueprint of Hahella chejuensis, a marine microbe producing an algicidal agent.</title>
        <authorList>
            <person name="Jeong H."/>
            <person name="Yim J.H."/>
            <person name="Lee C."/>
            <person name="Choi S.-H."/>
            <person name="Park Y.K."/>
            <person name="Yoon S.H."/>
            <person name="Hur C.-G."/>
            <person name="Kang H.-Y."/>
            <person name="Kim D."/>
            <person name="Lee H.H."/>
            <person name="Park K.H."/>
            <person name="Park S.-H."/>
            <person name="Park H.-S."/>
            <person name="Lee H.K."/>
            <person name="Oh T.K."/>
            <person name="Kim J.F."/>
        </authorList>
    </citation>
    <scope>NUCLEOTIDE SEQUENCE [LARGE SCALE GENOMIC DNA]</scope>
    <source>
        <strain evidence="1 2">KCTC 2396</strain>
    </source>
</reference>
<organism evidence="1 2">
    <name type="scientific">Hahella chejuensis (strain KCTC 2396)</name>
    <dbReference type="NCBI Taxonomy" id="349521"/>
    <lineage>
        <taxon>Bacteria</taxon>
        <taxon>Pseudomonadati</taxon>
        <taxon>Pseudomonadota</taxon>
        <taxon>Gammaproteobacteria</taxon>
        <taxon>Oceanospirillales</taxon>
        <taxon>Hahellaceae</taxon>
        <taxon>Hahella</taxon>
    </lineage>
</organism>
<evidence type="ECO:0000313" key="1">
    <source>
        <dbReference type="EMBL" id="ABC33431.1"/>
    </source>
</evidence>
<protein>
    <submittedName>
        <fullName evidence="1">Uncharacterized protein</fullName>
    </submittedName>
</protein>
<dbReference type="RefSeq" id="WP_011400481.1">
    <property type="nucleotide sequence ID" value="NC_007645.1"/>
</dbReference>
<dbReference type="HOGENOM" id="CLU_1684110_0_0_6"/>
<dbReference type="KEGG" id="hch:HCH_06806"/>
<keyword evidence="2" id="KW-1185">Reference proteome</keyword>
<name>Q2S7E3_HAHCH</name>
<proteinExistence type="predicted"/>
<dbReference type="AlphaFoldDB" id="Q2S7E3"/>
<dbReference type="EMBL" id="CP000155">
    <property type="protein sequence ID" value="ABC33431.1"/>
    <property type="molecule type" value="Genomic_DNA"/>
</dbReference>
<evidence type="ECO:0000313" key="2">
    <source>
        <dbReference type="Proteomes" id="UP000000238"/>
    </source>
</evidence>
<gene>
    <name evidence="1" type="ordered locus">HCH_06806</name>
</gene>
<dbReference type="STRING" id="349521.HCH_06806"/>
<sequence>MARAIKAFNALLGILFILPTTAFYVMGVSLVIENSISDARLPPLGSVVLLAVAFVALLSLIWLWVRHSDYVLKDIQIGVWLGLIAGNGLFIHVVSDPGPLGVYAMTNRLMVGDFKALLWFWLVGGGPALFSWYLLYRVYRQSSRSPSRENAADPSQ</sequence>